<feature type="transmembrane region" description="Helical" evidence="1">
    <location>
        <begin position="145"/>
        <end position="168"/>
    </location>
</feature>
<accession>A0A2W5VP95</accession>
<keyword evidence="1" id="KW-0472">Membrane</keyword>
<reference evidence="2 3" key="1">
    <citation type="submission" date="2017-08" db="EMBL/GenBank/DDBJ databases">
        <title>Infants hospitalized years apart are colonized by the same room-sourced microbial strains.</title>
        <authorList>
            <person name="Brooks B."/>
            <person name="Olm M.R."/>
            <person name="Firek B.A."/>
            <person name="Baker R."/>
            <person name="Thomas B.C."/>
            <person name="Morowitz M.J."/>
            <person name="Banfield J.F."/>
        </authorList>
    </citation>
    <scope>NUCLEOTIDE SEQUENCE [LARGE SCALE GENOMIC DNA]</scope>
    <source>
        <strain evidence="2">S2_003_000_R2_14</strain>
    </source>
</reference>
<feature type="transmembrane region" description="Helical" evidence="1">
    <location>
        <begin position="222"/>
        <end position="243"/>
    </location>
</feature>
<comment type="caution">
    <text evidence="2">The sequence shown here is derived from an EMBL/GenBank/DDBJ whole genome shotgun (WGS) entry which is preliminary data.</text>
</comment>
<sequence>MLRRLMGEATRLFHCEAHGALAGWECTSCHQPLCPDCAATKVVPPISLVVCARCGELAEPLLRPRAESQTFVSRIPSAFIFPLKGEGPAVWLGLAMVLWLLHFAGGLGTFLAWCILIGSLFGLVRSTARGGDGIELSDFSSPLDGVLVPVARFGVAMLPAWGGAILVGSLGQPALWWVVLAVVVAWTPTSLIAAASGANLVDLLNPVRVLGASARIGKDFGVYVVALIGALLLWVVLLAVGAMVNALPIPFITSAIASLLAVYPALVVARLAGTVMHVHGTIFGMEALQVHDPVLGDTQPRGQPPVKERTLPRHLPNAIELEPSPEPVMPQAYSRFEAVESAKDAPLPQSAPLDVALLPSHGEQSATSIRAAMRAGNADAALDGFRATGLMSAEHLSVDELLWLGQTAGARIDYESSLLALEHAARRDAPPESKGRAWVMLGRLLGEHLNRRDEATVWMQRVVNETPGTAAARFATRWLSA</sequence>
<evidence type="ECO:0000313" key="2">
    <source>
        <dbReference type="EMBL" id="PZR12231.1"/>
    </source>
</evidence>
<feature type="transmembrane region" description="Helical" evidence="1">
    <location>
        <begin position="249"/>
        <end position="269"/>
    </location>
</feature>
<organism evidence="2 3">
    <name type="scientific">Archangium gephyra</name>
    <dbReference type="NCBI Taxonomy" id="48"/>
    <lineage>
        <taxon>Bacteria</taxon>
        <taxon>Pseudomonadati</taxon>
        <taxon>Myxococcota</taxon>
        <taxon>Myxococcia</taxon>
        <taxon>Myxococcales</taxon>
        <taxon>Cystobacterineae</taxon>
        <taxon>Archangiaceae</taxon>
        <taxon>Archangium</taxon>
    </lineage>
</organism>
<feature type="transmembrane region" description="Helical" evidence="1">
    <location>
        <begin position="91"/>
        <end position="124"/>
    </location>
</feature>
<dbReference type="EMBL" id="QFQP01000012">
    <property type="protein sequence ID" value="PZR12231.1"/>
    <property type="molecule type" value="Genomic_DNA"/>
</dbReference>
<evidence type="ECO:0000313" key="3">
    <source>
        <dbReference type="Proteomes" id="UP000249061"/>
    </source>
</evidence>
<feature type="transmembrane region" description="Helical" evidence="1">
    <location>
        <begin position="174"/>
        <end position="201"/>
    </location>
</feature>
<dbReference type="AlphaFoldDB" id="A0A2W5VP95"/>
<keyword evidence="1" id="KW-1133">Transmembrane helix</keyword>
<protein>
    <recommendedName>
        <fullName evidence="4">B box-type domain-containing protein</fullName>
    </recommendedName>
</protein>
<name>A0A2W5VP95_9BACT</name>
<proteinExistence type="predicted"/>
<dbReference type="Proteomes" id="UP000249061">
    <property type="component" value="Unassembled WGS sequence"/>
</dbReference>
<keyword evidence="1" id="KW-0812">Transmembrane</keyword>
<evidence type="ECO:0000256" key="1">
    <source>
        <dbReference type="SAM" id="Phobius"/>
    </source>
</evidence>
<gene>
    <name evidence="2" type="ORF">DI536_15080</name>
</gene>
<evidence type="ECO:0008006" key="4">
    <source>
        <dbReference type="Google" id="ProtNLM"/>
    </source>
</evidence>